<dbReference type="GO" id="GO:0000398">
    <property type="term" value="P:mRNA splicing, via spliceosome"/>
    <property type="evidence" value="ECO:0007669"/>
    <property type="project" value="InterPro"/>
</dbReference>
<keyword evidence="8 10" id="KW-0687">Ribonucleoprotein</keyword>
<dbReference type="CDD" id="cd01722">
    <property type="entry name" value="Sm_F"/>
    <property type="match status" value="1"/>
</dbReference>
<evidence type="ECO:0000256" key="3">
    <source>
        <dbReference type="ARBA" id="ARBA00022664"/>
    </source>
</evidence>
<evidence type="ECO:0000256" key="4">
    <source>
        <dbReference type="ARBA" id="ARBA00022728"/>
    </source>
</evidence>
<keyword evidence="13" id="KW-1185">Reference proteome</keyword>
<dbReference type="PANTHER" id="PTHR11021:SF0">
    <property type="entry name" value="SMALL NUCLEAR RIBONUCLEOPROTEIN F"/>
    <property type="match status" value="1"/>
</dbReference>
<dbReference type="PROSITE" id="PS52002">
    <property type="entry name" value="SM"/>
    <property type="match status" value="1"/>
</dbReference>
<gene>
    <name evidence="12" type="ORF">BSTOLATCC_MIC8473</name>
</gene>
<dbReference type="SMART" id="SM00651">
    <property type="entry name" value="Sm"/>
    <property type="match status" value="1"/>
</dbReference>
<keyword evidence="4 10" id="KW-0747">Spliceosome</keyword>
<keyword evidence="7 10" id="KW-0539">Nucleus</keyword>
<evidence type="ECO:0000256" key="1">
    <source>
        <dbReference type="ARBA" id="ARBA00004123"/>
    </source>
</evidence>
<keyword evidence="5 10" id="KW-0694">RNA-binding</keyword>
<reference evidence="12" key="1">
    <citation type="submission" date="2021-09" db="EMBL/GenBank/DDBJ databases">
        <authorList>
            <consortium name="AG Swart"/>
            <person name="Singh M."/>
            <person name="Singh A."/>
            <person name="Seah K."/>
            <person name="Emmerich C."/>
        </authorList>
    </citation>
    <scope>NUCLEOTIDE SEQUENCE</scope>
    <source>
        <strain evidence="12">ATCC30299</strain>
    </source>
</reference>
<dbReference type="SUPFAM" id="SSF50182">
    <property type="entry name" value="Sm-like ribonucleoproteins"/>
    <property type="match status" value="1"/>
</dbReference>
<evidence type="ECO:0000256" key="10">
    <source>
        <dbReference type="PIRNR" id="PIRNR006609"/>
    </source>
</evidence>
<dbReference type="GO" id="GO:0003723">
    <property type="term" value="F:RNA binding"/>
    <property type="evidence" value="ECO:0007669"/>
    <property type="project" value="UniProtKB-UniRule"/>
</dbReference>
<comment type="caution">
    <text evidence="12">The sequence shown here is derived from an EMBL/GenBank/DDBJ whole genome shotgun (WGS) entry which is preliminary data.</text>
</comment>
<dbReference type="InterPro" id="IPR034100">
    <property type="entry name" value="Sm_F"/>
</dbReference>
<evidence type="ECO:0000313" key="12">
    <source>
        <dbReference type="EMBL" id="CAG9313199.1"/>
    </source>
</evidence>
<dbReference type="InterPro" id="IPR016487">
    <property type="entry name" value="Lsm6/sSmF"/>
</dbReference>
<dbReference type="GO" id="GO:0034715">
    <property type="term" value="C:pICln-Sm protein complex"/>
    <property type="evidence" value="ECO:0007669"/>
    <property type="project" value="TreeGrafter"/>
</dbReference>
<evidence type="ECO:0000313" key="13">
    <source>
        <dbReference type="Proteomes" id="UP001162131"/>
    </source>
</evidence>
<feature type="domain" description="Sm" evidence="11">
    <location>
        <begin position="9"/>
        <end position="78"/>
    </location>
</feature>
<evidence type="ECO:0000256" key="8">
    <source>
        <dbReference type="ARBA" id="ARBA00023274"/>
    </source>
</evidence>
<dbReference type="PANTHER" id="PTHR11021">
    <property type="entry name" value="SMALL NUCLEAR RIBONUCLEOPROTEIN F SNRNP-F"/>
    <property type="match status" value="1"/>
</dbReference>
<dbReference type="InterPro" id="IPR010920">
    <property type="entry name" value="LSM_dom_sf"/>
</dbReference>
<dbReference type="InterPro" id="IPR001163">
    <property type="entry name" value="Sm_dom_euk/arc"/>
</dbReference>
<keyword evidence="3 10" id="KW-0507">mRNA processing</keyword>
<comment type="subcellular location">
    <subcellularLocation>
        <location evidence="1 10">Nucleus</location>
    </subcellularLocation>
</comment>
<keyword evidence="6 10" id="KW-0508">mRNA splicing</keyword>
<dbReference type="Pfam" id="PF01423">
    <property type="entry name" value="LSM"/>
    <property type="match status" value="1"/>
</dbReference>
<evidence type="ECO:0000259" key="11">
    <source>
        <dbReference type="PROSITE" id="PS52002"/>
    </source>
</evidence>
<sequence>MSAIPETLNPKPFLAECIGHPVVVKLKWGTEYRGILLAYDKYLNLQLQNAFEWIAGENKGLLGEILVRCNNVLYVKQD</sequence>
<dbReference type="GO" id="GO:0071013">
    <property type="term" value="C:catalytic step 2 spliceosome"/>
    <property type="evidence" value="ECO:0007669"/>
    <property type="project" value="TreeGrafter"/>
</dbReference>
<evidence type="ECO:0000256" key="2">
    <source>
        <dbReference type="ARBA" id="ARBA00007927"/>
    </source>
</evidence>
<name>A0AAU9IPU1_9CILI</name>
<organism evidence="12 13">
    <name type="scientific">Blepharisma stoltei</name>
    <dbReference type="NCBI Taxonomy" id="1481888"/>
    <lineage>
        <taxon>Eukaryota</taxon>
        <taxon>Sar</taxon>
        <taxon>Alveolata</taxon>
        <taxon>Ciliophora</taxon>
        <taxon>Postciliodesmatophora</taxon>
        <taxon>Heterotrichea</taxon>
        <taxon>Heterotrichida</taxon>
        <taxon>Blepharismidae</taxon>
        <taxon>Blepharisma</taxon>
    </lineage>
</organism>
<accession>A0AAU9IPU1</accession>
<comment type="similarity">
    <text evidence="2 10">Belongs to the snRNP Sm proteins family. SmF/LSm6 subfamily.</text>
</comment>
<dbReference type="GO" id="GO:0005685">
    <property type="term" value="C:U1 snRNP"/>
    <property type="evidence" value="ECO:0007669"/>
    <property type="project" value="TreeGrafter"/>
</dbReference>
<evidence type="ECO:0000256" key="7">
    <source>
        <dbReference type="ARBA" id="ARBA00023242"/>
    </source>
</evidence>
<evidence type="ECO:0000256" key="6">
    <source>
        <dbReference type="ARBA" id="ARBA00023187"/>
    </source>
</evidence>
<dbReference type="EMBL" id="CAJZBQ010000010">
    <property type="protein sequence ID" value="CAG9313199.1"/>
    <property type="molecule type" value="Genomic_DNA"/>
</dbReference>
<evidence type="ECO:0000256" key="9">
    <source>
        <dbReference type="ARBA" id="ARBA00030144"/>
    </source>
</evidence>
<dbReference type="AlphaFoldDB" id="A0AAU9IPU1"/>
<evidence type="ECO:0000256" key="5">
    <source>
        <dbReference type="ARBA" id="ARBA00022884"/>
    </source>
</evidence>
<dbReference type="InterPro" id="IPR047575">
    <property type="entry name" value="Sm"/>
</dbReference>
<proteinExistence type="inferred from homology"/>
<dbReference type="Proteomes" id="UP001162131">
    <property type="component" value="Unassembled WGS sequence"/>
</dbReference>
<dbReference type="Gene3D" id="2.30.30.100">
    <property type="match status" value="1"/>
</dbReference>
<dbReference type="PIRSF" id="PIRSF006609">
    <property type="entry name" value="snRNP_SmF"/>
    <property type="match status" value="1"/>
</dbReference>
<protein>
    <recommendedName>
        <fullName evidence="9">Sm protein F</fullName>
    </recommendedName>
</protein>